<name>A0A975MMB1_9GAMM</name>
<organism evidence="2 3">
    <name type="scientific">Methylomonas paludis</name>
    <dbReference type="NCBI Taxonomy" id="1173101"/>
    <lineage>
        <taxon>Bacteria</taxon>
        <taxon>Pseudomonadati</taxon>
        <taxon>Pseudomonadota</taxon>
        <taxon>Gammaproteobacteria</taxon>
        <taxon>Methylococcales</taxon>
        <taxon>Methylococcaceae</taxon>
        <taxon>Methylomonas</taxon>
    </lineage>
</organism>
<feature type="transmembrane region" description="Helical" evidence="1">
    <location>
        <begin position="78"/>
        <end position="99"/>
    </location>
</feature>
<keyword evidence="1" id="KW-0472">Membrane</keyword>
<dbReference type="RefSeq" id="WP_215581737.1">
    <property type="nucleotide sequence ID" value="NZ_CP073754.1"/>
</dbReference>
<dbReference type="Proteomes" id="UP000676649">
    <property type="component" value="Chromosome"/>
</dbReference>
<sequence>MYRYSFYACSHCGRKHDSIGRLGTAKQCDCGNWLPQAELDRVRYYWIAQISLCFAVAAFFISFALSYSQLPSDPWQRFCSPVLQVPAVAAFLVSYRILLRYKNQYDTDDLMFRYYLFGVCLMSLGFIASLLEAAQ</sequence>
<feature type="transmembrane region" description="Helical" evidence="1">
    <location>
        <begin position="111"/>
        <end position="131"/>
    </location>
</feature>
<accession>A0A975MMB1</accession>
<keyword evidence="3" id="KW-1185">Reference proteome</keyword>
<dbReference type="AlphaFoldDB" id="A0A975MMB1"/>
<dbReference type="KEGG" id="mpad:KEF85_14370"/>
<evidence type="ECO:0000313" key="3">
    <source>
        <dbReference type="Proteomes" id="UP000676649"/>
    </source>
</evidence>
<feature type="transmembrane region" description="Helical" evidence="1">
    <location>
        <begin position="44"/>
        <end position="66"/>
    </location>
</feature>
<gene>
    <name evidence="2" type="ORF">KEF85_14370</name>
</gene>
<keyword evidence="1" id="KW-1133">Transmembrane helix</keyword>
<dbReference type="EMBL" id="CP073754">
    <property type="protein sequence ID" value="QWF70501.1"/>
    <property type="molecule type" value="Genomic_DNA"/>
</dbReference>
<evidence type="ECO:0000256" key="1">
    <source>
        <dbReference type="SAM" id="Phobius"/>
    </source>
</evidence>
<keyword evidence="1" id="KW-0812">Transmembrane</keyword>
<reference evidence="2" key="1">
    <citation type="submission" date="2021-04" db="EMBL/GenBank/DDBJ databases">
        <title>Draft genome sequence data of methanotrophic Methylovulum sp. strain S1L and Methylomonas sp. strain S2AM isolated from boreal lake water columns.</title>
        <authorList>
            <person name="Rissanen A.J."/>
            <person name="Mangayil R."/>
            <person name="Svenning M.M."/>
            <person name="Khanongnuch R."/>
        </authorList>
    </citation>
    <scope>NUCLEOTIDE SEQUENCE</scope>
    <source>
        <strain evidence="2">S2AM</strain>
    </source>
</reference>
<evidence type="ECO:0000313" key="2">
    <source>
        <dbReference type="EMBL" id="QWF70501.1"/>
    </source>
</evidence>
<protein>
    <submittedName>
        <fullName evidence="2">Uncharacterized protein</fullName>
    </submittedName>
</protein>
<proteinExistence type="predicted"/>